<gene>
    <name evidence="4" type="ORF">C5613_32510</name>
</gene>
<evidence type="ECO:0008006" key="6">
    <source>
        <dbReference type="Google" id="ProtNLM"/>
    </source>
</evidence>
<dbReference type="RefSeq" id="WP_105420776.1">
    <property type="nucleotide sequence ID" value="NZ_PUIO01000050.1"/>
</dbReference>
<evidence type="ECO:0000313" key="5">
    <source>
        <dbReference type="Proteomes" id="UP000239290"/>
    </source>
</evidence>
<dbReference type="PANTHER" id="PTHR43842:SF2">
    <property type="entry name" value="PROPIONYL-COA CARBOXYLASE BETA CHAIN, MITOCHONDRIAL"/>
    <property type="match status" value="1"/>
</dbReference>
<dbReference type="InterPro" id="IPR029045">
    <property type="entry name" value="ClpP/crotonase-like_dom_sf"/>
</dbReference>
<accession>A0A2S8IUB0</accession>
<reference evidence="5" key="1">
    <citation type="submission" date="2018-02" db="EMBL/GenBank/DDBJ databases">
        <title>Draft genome sequencing of Rhodococcus opacus KU647198.</title>
        <authorList>
            <person name="Zheng B.-X."/>
        </authorList>
    </citation>
    <scope>NUCLEOTIDE SEQUENCE [LARGE SCALE GENOMIC DNA]</scope>
    <source>
        <strain evidence="5">04-OD7</strain>
    </source>
</reference>
<evidence type="ECO:0000259" key="2">
    <source>
        <dbReference type="PROSITE" id="PS50980"/>
    </source>
</evidence>
<name>A0A2S8IUB0_RHOOP</name>
<evidence type="ECO:0000313" key="4">
    <source>
        <dbReference type="EMBL" id="PQP18358.1"/>
    </source>
</evidence>
<protein>
    <recommendedName>
        <fullName evidence="6">Propionyl-CoA carboxylase beta chain</fullName>
    </recommendedName>
</protein>
<evidence type="ECO:0000259" key="3">
    <source>
        <dbReference type="PROSITE" id="PS50989"/>
    </source>
</evidence>
<dbReference type="InterPro" id="IPR051047">
    <property type="entry name" value="AccD/PCCB"/>
</dbReference>
<comment type="similarity">
    <text evidence="1">Belongs to the AccD/PCCB family.</text>
</comment>
<dbReference type="Proteomes" id="UP000239290">
    <property type="component" value="Unassembled WGS sequence"/>
</dbReference>
<feature type="domain" description="CoA carboxyltransferase N-terminal" evidence="2">
    <location>
        <begin position="25"/>
        <end position="283"/>
    </location>
</feature>
<dbReference type="InterPro" id="IPR034733">
    <property type="entry name" value="AcCoA_carboxyl_beta"/>
</dbReference>
<dbReference type="GO" id="GO:0004658">
    <property type="term" value="F:propionyl-CoA carboxylase activity"/>
    <property type="evidence" value="ECO:0007669"/>
    <property type="project" value="TreeGrafter"/>
</dbReference>
<dbReference type="PROSITE" id="PS50980">
    <property type="entry name" value="COA_CT_NTER"/>
    <property type="match status" value="1"/>
</dbReference>
<comment type="caution">
    <text evidence="4">The sequence shown here is derived from an EMBL/GenBank/DDBJ whole genome shotgun (WGS) entry which is preliminary data.</text>
</comment>
<dbReference type="PROSITE" id="PS50989">
    <property type="entry name" value="COA_CT_CTER"/>
    <property type="match status" value="1"/>
</dbReference>
<feature type="domain" description="CoA carboxyltransferase C-terminal" evidence="3">
    <location>
        <begin position="287"/>
        <end position="540"/>
    </location>
</feature>
<sequence>MTQIESGAAAPVLTVGTSAADSTGRPWFEAEIAKRREFALAMGGPDKIERQHARGRLTARERIERLVDEGSWREIGMMTGSARYDERGQLISVEPSNVVCGQAKIDGRDVIVVAEDFTVRGGSSEATNPEKWQYVERLALTYRWPVIRLVETAGGSVNLLEQMSATKIPGYPHWPMVELLATVPVVGVALGAAAGLGAVRVCASHLSIMTAEGSYLFAGGPAVVKKAVGEDVTNAELGGAGVHARASGVVDNEAADEFEALDDVVRFLSYLPSSVHELPPVRACADPVDRRDEALSTTIPEIKQYSYDMRTLLASVFDDGSLFEIGRYFGQSQITMLARLDGHTVAVLANDPRWLGGSLTVDSAEKITRFVDMADTFHLPVVNLIDQPGTFVGRDAEQKGTLRKGIRTAMALEQASVPWLSLFVRRAYGLAGAAYGPIGGGSINRRLAWPTAHWGSIPIEGGVEAAYRRTLAESDDPDELRAELYARFQPVENPFRTAERFGIQDVIDPRDTRPMLCEWVRQAYRILPAQLGTTARTMRA</sequence>
<dbReference type="InterPro" id="IPR011763">
    <property type="entry name" value="COA_CT_C"/>
</dbReference>
<evidence type="ECO:0000256" key="1">
    <source>
        <dbReference type="ARBA" id="ARBA00006102"/>
    </source>
</evidence>
<dbReference type="SUPFAM" id="SSF52096">
    <property type="entry name" value="ClpP/crotonase"/>
    <property type="match status" value="2"/>
</dbReference>
<dbReference type="PANTHER" id="PTHR43842">
    <property type="entry name" value="PROPIONYL-COA CARBOXYLASE BETA CHAIN"/>
    <property type="match status" value="1"/>
</dbReference>
<dbReference type="Pfam" id="PF01039">
    <property type="entry name" value="Carboxyl_trans"/>
    <property type="match status" value="1"/>
</dbReference>
<dbReference type="EMBL" id="PUIO01000050">
    <property type="protein sequence ID" value="PQP18358.1"/>
    <property type="molecule type" value="Genomic_DNA"/>
</dbReference>
<dbReference type="Gene3D" id="3.90.226.10">
    <property type="entry name" value="2-enoyl-CoA Hydratase, Chain A, domain 1"/>
    <property type="match status" value="2"/>
</dbReference>
<proteinExistence type="inferred from homology"/>
<dbReference type="InterPro" id="IPR011762">
    <property type="entry name" value="COA_CT_N"/>
</dbReference>
<dbReference type="AlphaFoldDB" id="A0A2S8IUB0"/>
<organism evidence="4 5">
    <name type="scientific">Rhodococcus opacus</name>
    <name type="common">Nocardia opaca</name>
    <dbReference type="NCBI Taxonomy" id="37919"/>
    <lineage>
        <taxon>Bacteria</taxon>
        <taxon>Bacillati</taxon>
        <taxon>Actinomycetota</taxon>
        <taxon>Actinomycetes</taxon>
        <taxon>Mycobacteriales</taxon>
        <taxon>Nocardiaceae</taxon>
        <taxon>Rhodococcus</taxon>
    </lineage>
</organism>